<organism evidence="1 2">
    <name type="scientific">Providencia stuartii</name>
    <dbReference type="NCBI Taxonomy" id="588"/>
    <lineage>
        <taxon>Bacteria</taxon>
        <taxon>Pseudomonadati</taxon>
        <taxon>Pseudomonadota</taxon>
        <taxon>Gammaproteobacteria</taxon>
        <taxon>Enterobacterales</taxon>
        <taxon>Morganellaceae</taxon>
        <taxon>Providencia</taxon>
    </lineage>
</organism>
<evidence type="ECO:0000313" key="2">
    <source>
        <dbReference type="Proteomes" id="UP000179588"/>
    </source>
</evidence>
<reference evidence="1 2" key="1">
    <citation type="submission" date="2016-03" db="EMBL/GenBank/DDBJ databases">
        <title>Genome sequence of Providencia stuartii strain, isolated from the salivary glands of larval Lucilia sericata.</title>
        <authorList>
            <person name="Yuan Y."/>
            <person name="Zhang Y."/>
            <person name="Fu S."/>
            <person name="Crippen T.L."/>
            <person name="Visi D."/>
            <person name="Benbow M.E."/>
            <person name="Allen M."/>
            <person name="Tomberlin J.K."/>
            <person name="Sze S.-H."/>
            <person name="Tarone A.M."/>
        </authorList>
    </citation>
    <scope>NUCLEOTIDE SEQUENCE [LARGE SCALE GENOMIC DNA]</scope>
    <source>
        <strain evidence="1 2">Crippen</strain>
    </source>
</reference>
<name>A0A1S1HUX0_PROST</name>
<keyword evidence="2" id="KW-1185">Reference proteome</keyword>
<sequence>MSVTITIIIEEKSDKGITFAAEAVQSGTTATEKELLLAEIFGKEMALAIKTITQQHKKGVRYAH</sequence>
<comment type="caution">
    <text evidence="1">The sequence shown here is derived from an EMBL/GenBank/DDBJ whole genome shotgun (WGS) entry which is preliminary data.</text>
</comment>
<proteinExistence type="predicted"/>
<accession>A0A1S1HUX0</accession>
<dbReference type="EMBL" id="LVIE01000001">
    <property type="protein sequence ID" value="OHT25838.1"/>
    <property type="molecule type" value="Genomic_DNA"/>
</dbReference>
<evidence type="ECO:0000313" key="1">
    <source>
        <dbReference type="EMBL" id="OHT25838.1"/>
    </source>
</evidence>
<dbReference type="AlphaFoldDB" id="A0A1S1HUX0"/>
<dbReference type="Proteomes" id="UP000179588">
    <property type="component" value="Unassembled WGS sequence"/>
</dbReference>
<gene>
    <name evidence="1" type="ORF">A3Q29_00285</name>
</gene>
<protein>
    <submittedName>
        <fullName evidence="1">Uncharacterized protein</fullName>
    </submittedName>
</protein>